<keyword evidence="4 7" id="KW-0812">Transmembrane</keyword>
<evidence type="ECO:0000256" key="3">
    <source>
        <dbReference type="ARBA" id="ARBA00022475"/>
    </source>
</evidence>
<name>A0A932M0F4_UNCTE</name>
<dbReference type="GO" id="GO:0005886">
    <property type="term" value="C:plasma membrane"/>
    <property type="evidence" value="ECO:0007669"/>
    <property type="project" value="UniProtKB-SubCell"/>
</dbReference>
<dbReference type="SUPFAM" id="SSF161098">
    <property type="entry name" value="MetI-like"/>
    <property type="match status" value="1"/>
</dbReference>
<comment type="subcellular location">
    <subcellularLocation>
        <location evidence="1 7">Cell membrane</location>
        <topology evidence="1 7">Multi-pass membrane protein</topology>
    </subcellularLocation>
</comment>
<feature type="transmembrane region" description="Helical" evidence="7">
    <location>
        <begin position="182"/>
        <end position="199"/>
    </location>
</feature>
<dbReference type="Proteomes" id="UP000741360">
    <property type="component" value="Unassembled WGS sequence"/>
</dbReference>
<dbReference type="PANTHER" id="PTHR30151:SF0">
    <property type="entry name" value="ABC TRANSPORTER PERMEASE PROTEIN MJ0413-RELATED"/>
    <property type="match status" value="1"/>
</dbReference>
<feature type="transmembrane region" description="Helical" evidence="7">
    <location>
        <begin position="21"/>
        <end position="39"/>
    </location>
</feature>
<dbReference type="InterPro" id="IPR035906">
    <property type="entry name" value="MetI-like_sf"/>
</dbReference>
<evidence type="ECO:0000313" key="9">
    <source>
        <dbReference type="EMBL" id="MBI3014812.1"/>
    </source>
</evidence>
<dbReference type="AlphaFoldDB" id="A0A932M0F4"/>
<dbReference type="GO" id="GO:0055085">
    <property type="term" value="P:transmembrane transport"/>
    <property type="evidence" value="ECO:0007669"/>
    <property type="project" value="InterPro"/>
</dbReference>
<organism evidence="9 10">
    <name type="scientific">Tectimicrobiota bacterium</name>
    <dbReference type="NCBI Taxonomy" id="2528274"/>
    <lineage>
        <taxon>Bacteria</taxon>
        <taxon>Pseudomonadati</taxon>
        <taxon>Nitrospinota/Tectimicrobiota group</taxon>
        <taxon>Candidatus Tectimicrobiota</taxon>
    </lineage>
</organism>
<feature type="transmembrane region" description="Helical" evidence="7">
    <location>
        <begin position="205"/>
        <end position="225"/>
    </location>
</feature>
<accession>A0A932M0F4</accession>
<sequence length="268" mass="29995">MQLPITTGEGRSRGWAQVGKGIRGLVISYAITVLLWYVLGLRMGPDIFPNPLRTLVAVGKILSNVNLIKHVGITFGRTVAGVLVSMFIAAAAVIAARYWSPFRYYFLKVFYPGMRAIPPVAVALLAIVWFGLGSGTVIFVIVITVLPIYMIDLWEGMKVIDSTLVEMATVLTSNRTRILKKVVLPMLVPVLFASTKLSFSVAFKLALVGELLGATSGMGFMVYLSQQEYKTDMVFAWTFLLVMLVVFFEYYVFDVTERKYLYKWQTEK</sequence>
<evidence type="ECO:0000256" key="1">
    <source>
        <dbReference type="ARBA" id="ARBA00004651"/>
    </source>
</evidence>
<feature type="transmembrane region" description="Helical" evidence="7">
    <location>
        <begin position="234"/>
        <end position="253"/>
    </location>
</feature>
<keyword evidence="2 7" id="KW-0813">Transport</keyword>
<evidence type="ECO:0000256" key="6">
    <source>
        <dbReference type="ARBA" id="ARBA00023136"/>
    </source>
</evidence>
<keyword evidence="5 7" id="KW-1133">Transmembrane helix</keyword>
<evidence type="ECO:0000256" key="2">
    <source>
        <dbReference type="ARBA" id="ARBA00022448"/>
    </source>
</evidence>
<gene>
    <name evidence="9" type="ORF">HYY65_07100</name>
</gene>
<dbReference type="Gene3D" id="1.10.3720.10">
    <property type="entry name" value="MetI-like"/>
    <property type="match status" value="1"/>
</dbReference>
<reference evidence="9" key="1">
    <citation type="submission" date="2020-07" db="EMBL/GenBank/DDBJ databases">
        <title>Huge and variable diversity of episymbiotic CPR bacteria and DPANN archaea in groundwater ecosystems.</title>
        <authorList>
            <person name="He C.Y."/>
            <person name="Keren R."/>
            <person name="Whittaker M."/>
            <person name="Farag I.F."/>
            <person name="Doudna J."/>
            <person name="Cate J.H.D."/>
            <person name="Banfield J.F."/>
        </authorList>
    </citation>
    <scope>NUCLEOTIDE SEQUENCE</scope>
    <source>
        <strain evidence="9">NC_groundwater_717_Ag_S-0.2um_59_8</strain>
    </source>
</reference>
<proteinExistence type="inferred from homology"/>
<protein>
    <submittedName>
        <fullName evidence="9">ABC transporter permease subunit</fullName>
    </submittedName>
</protein>
<keyword evidence="3" id="KW-1003">Cell membrane</keyword>
<keyword evidence="6 7" id="KW-0472">Membrane</keyword>
<dbReference type="Pfam" id="PF00528">
    <property type="entry name" value="BPD_transp_1"/>
    <property type="match status" value="1"/>
</dbReference>
<evidence type="ECO:0000256" key="5">
    <source>
        <dbReference type="ARBA" id="ARBA00022989"/>
    </source>
</evidence>
<comment type="caution">
    <text evidence="9">The sequence shown here is derived from an EMBL/GenBank/DDBJ whole genome shotgun (WGS) entry which is preliminary data.</text>
</comment>
<evidence type="ECO:0000259" key="8">
    <source>
        <dbReference type="PROSITE" id="PS50928"/>
    </source>
</evidence>
<dbReference type="EMBL" id="JACPSX010000127">
    <property type="protein sequence ID" value="MBI3014812.1"/>
    <property type="molecule type" value="Genomic_DNA"/>
</dbReference>
<evidence type="ECO:0000256" key="4">
    <source>
        <dbReference type="ARBA" id="ARBA00022692"/>
    </source>
</evidence>
<dbReference type="PANTHER" id="PTHR30151">
    <property type="entry name" value="ALKANE SULFONATE ABC TRANSPORTER-RELATED, MEMBRANE SUBUNIT"/>
    <property type="match status" value="1"/>
</dbReference>
<dbReference type="PROSITE" id="PS50928">
    <property type="entry name" value="ABC_TM1"/>
    <property type="match status" value="1"/>
</dbReference>
<evidence type="ECO:0000256" key="7">
    <source>
        <dbReference type="RuleBase" id="RU363032"/>
    </source>
</evidence>
<evidence type="ECO:0000313" key="10">
    <source>
        <dbReference type="Proteomes" id="UP000741360"/>
    </source>
</evidence>
<feature type="transmembrane region" description="Helical" evidence="7">
    <location>
        <begin position="80"/>
        <end position="100"/>
    </location>
</feature>
<comment type="similarity">
    <text evidence="7">Belongs to the binding-protein-dependent transport system permease family.</text>
</comment>
<dbReference type="CDD" id="cd06261">
    <property type="entry name" value="TM_PBP2"/>
    <property type="match status" value="1"/>
</dbReference>
<dbReference type="InterPro" id="IPR000515">
    <property type="entry name" value="MetI-like"/>
</dbReference>
<feature type="transmembrane region" description="Helical" evidence="7">
    <location>
        <begin position="120"/>
        <end position="149"/>
    </location>
</feature>
<feature type="domain" description="ABC transmembrane type-1" evidence="8">
    <location>
        <begin position="71"/>
        <end position="252"/>
    </location>
</feature>